<name>A0A9E7KL41_9LILI</name>
<feature type="non-terminal residue" evidence="2">
    <location>
        <position position="1"/>
    </location>
</feature>
<accession>A0A9E7KL41</accession>
<organism evidence="2 3">
    <name type="scientific">Musa troglodytarum</name>
    <name type="common">fe'i banana</name>
    <dbReference type="NCBI Taxonomy" id="320322"/>
    <lineage>
        <taxon>Eukaryota</taxon>
        <taxon>Viridiplantae</taxon>
        <taxon>Streptophyta</taxon>
        <taxon>Embryophyta</taxon>
        <taxon>Tracheophyta</taxon>
        <taxon>Spermatophyta</taxon>
        <taxon>Magnoliopsida</taxon>
        <taxon>Liliopsida</taxon>
        <taxon>Zingiberales</taxon>
        <taxon>Musaceae</taxon>
        <taxon>Musa</taxon>
    </lineage>
</organism>
<reference evidence="2" key="1">
    <citation type="submission" date="2022-05" db="EMBL/GenBank/DDBJ databases">
        <title>The Musa troglodytarum L. genome provides insights into the mechanism of non-climacteric behaviour and enrichment of carotenoids.</title>
        <authorList>
            <person name="Wang J."/>
        </authorList>
    </citation>
    <scope>NUCLEOTIDE SEQUENCE</scope>
    <source>
        <tissue evidence="2">Leaf</tissue>
    </source>
</reference>
<evidence type="ECO:0000256" key="1">
    <source>
        <dbReference type="SAM" id="MobiDB-lite"/>
    </source>
</evidence>
<evidence type="ECO:0000313" key="2">
    <source>
        <dbReference type="EMBL" id="URE21321.1"/>
    </source>
</evidence>
<dbReference type="Proteomes" id="UP001055439">
    <property type="component" value="Chromosome 7"/>
</dbReference>
<protein>
    <submittedName>
        <fullName evidence="2">Trm112p-like protein</fullName>
    </submittedName>
</protein>
<dbReference type="EMBL" id="CP097509">
    <property type="protein sequence ID" value="URE21321.1"/>
    <property type="molecule type" value="Genomic_DNA"/>
</dbReference>
<feature type="region of interest" description="Disordered" evidence="1">
    <location>
        <begin position="1"/>
        <end position="104"/>
    </location>
</feature>
<sequence>AFDPQHSLLQHQGRHQRLPPPPGGREVGREGGGAQRRLPPSHLPQDRIKGPRRRLPLPRATRGSRRRDAGLRGLSPLRPPCAARDRRRRGCPRLPQDRPRVPHQ</sequence>
<evidence type="ECO:0000313" key="3">
    <source>
        <dbReference type="Proteomes" id="UP001055439"/>
    </source>
</evidence>
<proteinExistence type="predicted"/>
<feature type="compositionally biased region" description="Basic and acidic residues" evidence="1">
    <location>
        <begin position="95"/>
        <end position="104"/>
    </location>
</feature>
<keyword evidence="3" id="KW-1185">Reference proteome</keyword>
<gene>
    <name evidence="2" type="ORF">MUK42_15343</name>
</gene>
<dbReference type="AlphaFoldDB" id="A0A9E7KL41"/>